<accession>A0A0A7PN68</accession>
<gene>
    <name evidence="1" type="ORF">SKP52_12285</name>
</gene>
<dbReference type="Proteomes" id="UP000030907">
    <property type="component" value="Chromosome"/>
</dbReference>
<evidence type="ECO:0000313" key="2">
    <source>
        <dbReference type="Proteomes" id="UP000030907"/>
    </source>
</evidence>
<organism evidence="1 2">
    <name type="scientific">Sphingopyxis fribergensis</name>
    <dbReference type="NCBI Taxonomy" id="1515612"/>
    <lineage>
        <taxon>Bacteria</taxon>
        <taxon>Pseudomonadati</taxon>
        <taxon>Pseudomonadota</taxon>
        <taxon>Alphaproteobacteria</taxon>
        <taxon>Sphingomonadales</taxon>
        <taxon>Sphingomonadaceae</taxon>
        <taxon>Sphingopyxis</taxon>
    </lineage>
</organism>
<dbReference type="EMBL" id="CP009122">
    <property type="protein sequence ID" value="AJA09352.1"/>
    <property type="molecule type" value="Genomic_DNA"/>
</dbReference>
<dbReference type="RefSeq" id="WP_039575024.1">
    <property type="nucleotide sequence ID" value="NZ_CP009122.1"/>
</dbReference>
<sequence>MDVGNLDALILPVPPEPFALIVGAGMEGGSSEAAEASLRRMGLKPERIDGDGADVAARIAEPRFRLTFGAVSVLAGPAAGAALDLADPDHPSTSLLAASLPRRWRERGACWVFIPEREPGGDGAAASSSEQPTRMREFFKMMVLLIDLFDASHIFWSPARLWSDAPQFRASIAEMLASGMPPVLHLVAFRRQDNGAGASVGTRGLVLFAGQELEARIPEGWTVAEMVRRLSRLALDMMLNGPIRHARTMRGLEAGEWIDLLPSAGGASQRSTVVVDFGRDS</sequence>
<dbReference type="HOGENOM" id="CLU_990096_0_0_5"/>
<keyword evidence="2" id="KW-1185">Reference proteome</keyword>
<reference evidence="1 2" key="1">
    <citation type="journal article" date="2015" name="Int. J. Syst. Evol. Microbiol.">
        <title>Description of Sphingopyxis fribergensis sp. nov. - a soil bacterium with the ability to degrade styrene and phenylacetic acid.</title>
        <authorList>
            <person name="Oelschlagel M."/>
            <person name="Ruckert C."/>
            <person name="Kalinowski J."/>
            <person name="Schmidt G."/>
            <person name="Schlomann M."/>
            <person name="Tischler D."/>
        </authorList>
    </citation>
    <scope>NUCLEOTIDE SEQUENCE [LARGE SCALE GENOMIC DNA]</scope>
    <source>
        <strain evidence="1 2">Kp5.2</strain>
    </source>
</reference>
<evidence type="ECO:0000313" key="1">
    <source>
        <dbReference type="EMBL" id="AJA09352.1"/>
    </source>
</evidence>
<name>A0A0A7PN68_9SPHN</name>
<dbReference type="KEGG" id="sphk:SKP52_12285"/>
<evidence type="ECO:0008006" key="3">
    <source>
        <dbReference type="Google" id="ProtNLM"/>
    </source>
</evidence>
<dbReference type="STRING" id="1515612.SKP52_12285"/>
<protein>
    <recommendedName>
        <fullName evidence="3">DUF4261 domain-containing protein</fullName>
    </recommendedName>
</protein>
<dbReference type="AlphaFoldDB" id="A0A0A7PN68"/>
<proteinExistence type="predicted"/>
<dbReference type="OrthoDB" id="7445548at2"/>